<dbReference type="EMBL" id="CP021524">
    <property type="protein sequence ID" value="ARW09949.1"/>
    <property type="molecule type" value="Genomic_DNA"/>
</dbReference>
<feature type="transmembrane region" description="Helical" evidence="2">
    <location>
        <begin position="123"/>
        <end position="140"/>
    </location>
</feature>
<dbReference type="AlphaFoldDB" id="A0A1Y0V208"/>
<evidence type="ECO:0000256" key="1">
    <source>
        <dbReference type="SAM" id="MobiDB-lite"/>
    </source>
</evidence>
<feature type="transmembrane region" description="Helical" evidence="2">
    <location>
        <begin position="95"/>
        <end position="117"/>
    </location>
</feature>
<protein>
    <recommendedName>
        <fullName evidence="5">DUF2335 domain-containing protein</fullName>
    </recommendedName>
</protein>
<evidence type="ECO:0008006" key="5">
    <source>
        <dbReference type="Google" id="ProtNLM"/>
    </source>
</evidence>
<feature type="compositionally biased region" description="Low complexity" evidence="1">
    <location>
        <begin position="24"/>
        <end position="33"/>
    </location>
</feature>
<evidence type="ECO:0000313" key="3">
    <source>
        <dbReference type="EMBL" id="ARW09949.1"/>
    </source>
</evidence>
<organism evidence="3 4">
    <name type="scientific">Acetobacter ascendens</name>
    <dbReference type="NCBI Taxonomy" id="481146"/>
    <lineage>
        <taxon>Bacteria</taxon>
        <taxon>Pseudomonadati</taxon>
        <taxon>Pseudomonadota</taxon>
        <taxon>Alphaproteobacteria</taxon>
        <taxon>Acetobacterales</taxon>
        <taxon>Acetobacteraceae</taxon>
        <taxon>Acetobacter</taxon>
    </lineage>
</organism>
<keyword evidence="2" id="KW-0472">Membrane</keyword>
<feature type="compositionally biased region" description="Polar residues" evidence="1">
    <location>
        <begin position="1"/>
        <end position="15"/>
    </location>
</feature>
<evidence type="ECO:0000313" key="4">
    <source>
        <dbReference type="Proteomes" id="UP000195633"/>
    </source>
</evidence>
<proteinExistence type="predicted"/>
<dbReference type="Proteomes" id="UP000195633">
    <property type="component" value="Chromosome"/>
</dbReference>
<accession>A0A1Y0V208</accession>
<keyword evidence="2" id="KW-0812">Transmembrane</keyword>
<name>A0A1Y0V208_9PROT</name>
<keyword evidence="2" id="KW-1133">Transmembrane helix</keyword>
<sequence>MSNSPQNNVNTSSNAPHRPTNYIPPHQSSHQPPQIALGFQIPAPRPALPNAEELAAFGKIDASFPERLLAMTEQNAETERTAKLQAQKLQWRESIISRLLGFTFSVGALLTILLLAWWGAYSVAIAVAAAIGITTSAIVWRERSKK</sequence>
<evidence type="ECO:0000256" key="2">
    <source>
        <dbReference type="SAM" id="Phobius"/>
    </source>
</evidence>
<dbReference type="RefSeq" id="WP_157893961.1">
    <property type="nucleotide sequence ID" value="NZ_CP021524.1"/>
</dbReference>
<reference evidence="3 4" key="1">
    <citation type="submission" date="2017-05" db="EMBL/GenBank/DDBJ databases">
        <title>Genome sequence of Acetobacter pasteurianus subsp. ascendens strain SRCM101447.</title>
        <authorList>
            <person name="Cho S.H."/>
        </authorList>
    </citation>
    <scope>NUCLEOTIDE SEQUENCE [LARGE SCALE GENOMIC DNA]</scope>
    <source>
        <strain evidence="3 4">SRCM101447</strain>
    </source>
</reference>
<feature type="region of interest" description="Disordered" evidence="1">
    <location>
        <begin position="1"/>
        <end position="33"/>
    </location>
</feature>
<gene>
    <name evidence="3" type="ORF">S101447_00847</name>
</gene>